<evidence type="ECO:0000259" key="3">
    <source>
        <dbReference type="Pfam" id="PF13960"/>
    </source>
</evidence>
<name>A0A803MBK1_CHEQI</name>
<feature type="compositionally biased region" description="Polar residues" evidence="1">
    <location>
        <begin position="844"/>
        <end position="855"/>
    </location>
</feature>
<feature type="region of interest" description="Disordered" evidence="1">
    <location>
        <begin position="321"/>
        <end position="347"/>
    </location>
</feature>
<feature type="compositionally biased region" description="Low complexity" evidence="1">
    <location>
        <begin position="321"/>
        <end position="331"/>
    </location>
</feature>
<dbReference type="Pfam" id="PF13963">
    <property type="entry name" value="Transpos_assoc"/>
    <property type="match status" value="1"/>
</dbReference>
<dbReference type="EnsemblPlants" id="AUR62026468-RA">
    <property type="protein sequence ID" value="AUR62026468-RA:cds"/>
    <property type="gene ID" value="AUR62026468"/>
</dbReference>
<dbReference type="InterPro" id="IPR025452">
    <property type="entry name" value="DUF4218"/>
</dbReference>
<feature type="compositionally biased region" description="Polar residues" evidence="1">
    <location>
        <begin position="867"/>
        <end position="880"/>
    </location>
</feature>
<feature type="domain" description="DUF4218" evidence="3">
    <location>
        <begin position="256"/>
        <end position="323"/>
    </location>
</feature>
<evidence type="ECO:0000313" key="5">
    <source>
        <dbReference type="EnsemblPlants" id="AUR62026468-RA:cds"/>
    </source>
</evidence>
<dbReference type="Proteomes" id="UP000596660">
    <property type="component" value="Unplaced"/>
</dbReference>
<feature type="domain" description="Transposase-associated" evidence="4">
    <location>
        <begin position="8"/>
        <end position="68"/>
    </location>
</feature>
<reference evidence="5" key="2">
    <citation type="submission" date="2021-03" db="UniProtKB">
        <authorList>
            <consortium name="EnsemblPlants"/>
        </authorList>
    </citation>
    <scope>IDENTIFICATION</scope>
</reference>
<accession>A0A803MBK1</accession>
<dbReference type="PANTHER" id="PTHR48258:SF8">
    <property type="entry name" value="DUF4216 DOMAIN-CONTAINING PROTEIN"/>
    <property type="match status" value="1"/>
</dbReference>
<feature type="domain" description="DUF4216" evidence="2">
    <location>
        <begin position="503"/>
        <end position="565"/>
    </location>
</feature>
<evidence type="ECO:0000259" key="4">
    <source>
        <dbReference type="Pfam" id="PF13963"/>
    </source>
</evidence>
<sequence length="880" mass="101287">MDKVNTKWWTFARWSDEYENGVDKYIEKTFASSSQGDQICYPCEICHYRYWRNRNVIKEHMICNGFVPRSDILLDVREDIERKDIVVDSDVPQYINDVNDDIKGLLSDTFKEGPNEDTKKFFKLIEEGQQELYPGYITKKTKDNVCARRDLKVLKILPELQPIEIDDLREEIPRSRFWMTLEKKRLFCRTIKNAKLPQGYASNIARCVQVNEGKITGYKSHDAHFYMHYLLPIVIKATLPKEVATPLIRLCQFFKGIWVHLVEEIRLGGPICNRCMYAIERFLHELKDDVRNKACPEGSMAEAYWAKECLRFCARYINRPKTSSTSGKSKTAQPFLPNIGRPTRGKGNPTKKNQYGFMIDHITWDQAHQYLLFNCDCKEVKRYISEHMATLSSHRKRKWDTVQNHSKEFMAWFKEKVACMIQQGAVVPEHLKWLSKGPSYVAKRYTRYSVNGFHFHTMKRDANSISQNRGVTLNALTPSFSSSKDQNPIMGSVAYYGSIEDIIELSYHGQFSVVLFRCMWFYSEMNDEFILVNKNRTIGGGEPFILASQARQVFYVEDLTKNGWFYVVHNLPTELSDGSTRGMSPLSHLPHVKDIATKKAARKGSSNKSGSMAAFVQNTTKHGVENHIELPPVNSIGKFQQRDHQNGNNLSGKQALQPLKKHQQKTFCHPGSLTAFRELRKKQSENMIQDNETNSTSNLEVAYEGQLISNIPAKKKHRGPTKLVKVHARPREERPYLILNIYGQLVGPTDEVVDEFTQFLGTVARNSELAPLNYVEWPSLPTHNKIWDSVQEQIEALESQEHEHGPNTIDPYYQVIKKPEHNGRVRLYGKGVTMTDLKKKKGSNPRNATNDTLQVNEAAGDEHSSPRTEPSNQIIEENLD</sequence>
<feature type="region of interest" description="Disordered" evidence="1">
    <location>
        <begin position="824"/>
        <end position="880"/>
    </location>
</feature>
<keyword evidence="6" id="KW-1185">Reference proteome</keyword>
<protein>
    <submittedName>
        <fullName evidence="5">Uncharacterized protein</fullName>
    </submittedName>
</protein>
<dbReference type="PANTHER" id="PTHR48258">
    <property type="entry name" value="DUF4218 DOMAIN-CONTAINING PROTEIN-RELATED"/>
    <property type="match status" value="1"/>
</dbReference>
<dbReference type="AlphaFoldDB" id="A0A803MBK1"/>
<dbReference type="Gramene" id="AUR62026468-RA">
    <property type="protein sequence ID" value="AUR62026468-RA:cds"/>
    <property type="gene ID" value="AUR62026468"/>
</dbReference>
<reference evidence="5" key="1">
    <citation type="journal article" date="2017" name="Nature">
        <title>The genome of Chenopodium quinoa.</title>
        <authorList>
            <person name="Jarvis D.E."/>
            <person name="Ho Y.S."/>
            <person name="Lightfoot D.J."/>
            <person name="Schmoeckel S.M."/>
            <person name="Li B."/>
            <person name="Borm T.J.A."/>
            <person name="Ohyanagi H."/>
            <person name="Mineta K."/>
            <person name="Michell C.T."/>
            <person name="Saber N."/>
            <person name="Kharbatia N.M."/>
            <person name="Rupper R.R."/>
            <person name="Sharp A.R."/>
            <person name="Dally N."/>
            <person name="Boughton B.A."/>
            <person name="Woo Y.H."/>
            <person name="Gao G."/>
            <person name="Schijlen E.G.W.M."/>
            <person name="Guo X."/>
            <person name="Momin A.A."/>
            <person name="Negrao S."/>
            <person name="Al-Babili S."/>
            <person name="Gehring C."/>
            <person name="Roessner U."/>
            <person name="Jung C."/>
            <person name="Murphy K."/>
            <person name="Arold S.T."/>
            <person name="Gojobori T."/>
            <person name="van der Linden C.G."/>
            <person name="van Loo E.N."/>
            <person name="Jellen E.N."/>
            <person name="Maughan P.J."/>
            <person name="Tester M."/>
        </authorList>
    </citation>
    <scope>NUCLEOTIDE SEQUENCE [LARGE SCALE GENOMIC DNA]</scope>
    <source>
        <strain evidence="5">cv. PI 614886</strain>
    </source>
</reference>
<proteinExistence type="predicted"/>
<evidence type="ECO:0000313" key="6">
    <source>
        <dbReference type="Proteomes" id="UP000596660"/>
    </source>
</evidence>
<organism evidence="5 6">
    <name type="scientific">Chenopodium quinoa</name>
    <name type="common">Quinoa</name>
    <dbReference type="NCBI Taxonomy" id="63459"/>
    <lineage>
        <taxon>Eukaryota</taxon>
        <taxon>Viridiplantae</taxon>
        <taxon>Streptophyta</taxon>
        <taxon>Embryophyta</taxon>
        <taxon>Tracheophyta</taxon>
        <taxon>Spermatophyta</taxon>
        <taxon>Magnoliopsida</taxon>
        <taxon>eudicotyledons</taxon>
        <taxon>Gunneridae</taxon>
        <taxon>Pentapetalae</taxon>
        <taxon>Caryophyllales</taxon>
        <taxon>Chenopodiaceae</taxon>
        <taxon>Chenopodioideae</taxon>
        <taxon>Atripliceae</taxon>
        <taxon>Chenopodium</taxon>
    </lineage>
</organism>
<dbReference type="Pfam" id="PF13960">
    <property type="entry name" value="DUF4218"/>
    <property type="match status" value="1"/>
</dbReference>
<dbReference type="InterPro" id="IPR029480">
    <property type="entry name" value="Transpos_assoc"/>
</dbReference>
<dbReference type="Pfam" id="PF13952">
    <property type="entry name" value="DUF4216"/>
    <property type="match status" value="1"/>
</dbReference>
<evidence type="ECO:0000259" key="2">
    <source>
        <dbReference type="Pfam" id="PF13952"/>
    </source>
</evidence>
<evidence type="ECO:0000256" key="1">
    <source>
        <dbReference type="SAM" id="MobiDB-lite"/>
    </source>
</evidence>
<dbReference type="InterPro" id="IPR025312">
    <property type="entry name" value="DUF4216"/>
</dbReference>